<protein>
    <submittedName>
        <fullName evidence="2">Uncharacterized protein</fullName>
    </submittedName>
</protein>
<keyword evidence="3" id="KW-1185">Reference proteome</keyword>
<gene>
    <name evidence="2" type="ORF">Tco_0988405</name>
</gene>
<dbReference type="EMBL" id="BQNB010016579">
    <property type="protein sequence ID" value="GJT53351.1"/>
    <property type="molecule type" value="Genomic_DNA"/>
</dbReference>
<sequence>MENFMMEKKHHLNGLREMLDQRKTNMHEQFSKVFTTLRRNTSLNDPPMAITTLSGTTTRDPPHPASHTSPLPHEQASNDEIGSKEPPVNPVKKQEKKDEDEKLLNIFKQIHINLPFLEAMIHIPKEAKVLKDLLSHKEKLEKAASSIKLSEECFAVIQKGLPQKEGDP</sequence>
<proteinExistence type="predicted"/>
<organism evidence="2 3">
    <name type="scientific">Tanacetum coccineum</name>
    <dbReference type="NCBI Taxonomy" id="301880"/>
    <lineage>
        <taxon>Eukaryota</taxon>
        <taxon>Viridiplantae</taxon>
        <taxon>Streptophyta</taxon>
        <taxon>Embryophyta</taxon>
        <taxon>Tracheophyta</taxon>
        <taxon>Spermatophyta</taxon>
        <taxon>Magnoliopsida</taxon>
        <taxon>eudicotyledons</taxon>
        <taxon>Gunneridae</taxon>
        <taxon>Pentapetalae</taxon>
        <taxon>asterids</taxon>
        <taxon>campanulids</taxon>
        <taxon>Asterales</taxon>
        <taxon>Asteraceae</taxon>
        <taxon>Asteroideae</taxon>
        <taxon>Anthemideae</taxon>
        <taxon>Anthemidinae</taxon>
        <taxon>Tanacetum</taxon>
    </lineage>
</organism>
<evidence type="ECO:0000256" key="1">
    <source>
        <dbReference type="SAM" id="MobiDB-lite"/>
    </source>
</evidence>
<accession>A0ABQ5EQV4</accession>
<evidence type="ECO:0000313" key="3">
    <source>
        <dbReference type="Proteomes" id="UP001151760"/>
    </source>
</evidence>
<feature type="region of interest" description="Disordered" evidence="1">
    <location>
        <begin position="39"/>
        <end position="99"/>
    </location>
</feature>
<evidence type="ECO:0000313" key="2">
    <source>
        <dbReference type="EMBL" id="GJT53351.1"/>
    </source>
</evidence>
<reference evidence="2" key="2">
    <citation type="submission" date="2022-01" db="EMBL/GenBank/DDBJ databases">
        <authorList>
            <person name="Yamashiro T."/>
            <person name="Shiraishi A."/>
            <person name="Satake H."/>
            <person name="Nakayama K."/>
        </authorList>
    </citation>
    <scope>NUCLEOTIDE SEQUENCE</scope>
</reference>
<reference evidence="2" key="1">
    <citation type="journal article" date="2022" name="Int. J. Mol. Sci.">
        <title>Draft Genome of Tanacetum Coccineum: Genomic Comparison of Closely Related Tanacetum-Family Plants.</title>
        <authorList>
            <person name="Yamashiro T."/>
            <person name="Shiraishi A."/>
            <person name="Nakayama K."/>
            <person name="Satake H."/>
        </authorList>
    </citation>
    <scope>NUCLEOTIDE SEQUENCE</scope>
</reference>
<name>A0ABQ5EQV4_9ASTR</name>
<dbReference type="Proteomes" id="UP001151760">
    <property type="component" value="Unassembled WGS sequence"/>
</dbReference>
<comment type="caution">
    <text evidence="2">The sequence shown here is derived from an EMBL/GenBank/DDBJ whole genome shotgun (WGS) entry which is preliminary data.</text>
</comment>